<reference evidence="14" key="1">
    <citation type="submission" date="2017-02" db="UniProtKB">
        <authorList>
            <consortium name="WormBaseParasite"/>
        </authorList>
    </citation>
    <scope>IDENTIFICATION</scope>
</reference>
<keyword evidence="5 9" id="KW-0862">Zinc</keyword>
<keyword evidence="8" id="KW-0636">Prenylation</keyword>
<evidence type="ECO:0000256" key="7">
    <source>
        <dbReference type="ARBA" id="ARBA00023288"/>
    </source>
</evidence>
<dbReference type="CDD" id="cd06257">
    <property type="entry name" value="DnaJ"/>
    <property type="match status" value="1"/>
</dbReference>
<dbReference type="GO" id="GO:0051082">
    <property type="term" value="F:unfolded protein binding"/>
    <property type="evidence" value="ECO:0007669"/>
    <property type="project" value="InterPro"/>
</dbReference>
<dbReference type="STRING" id="451379.A0A0N5AKM7"/>
<evidence type="ECO:0000259" key="11">
    <source>
        <dbReference type="PROSITE" id="PS50076"/>
    </source>
</evidence>
<dbReference type="Pfam" id="PF00226">
    <property type="entry name" value="DnaJ"/>
    <property type="match status" value="1"/>
</dbReference>
<keyword evidence="2 9" id="KW-0479">Metal-binding</keyword>
<dbReference type="Pfam" id="PF00684">
    <property type="entry name" value="DnaJ_CXXCXGXG"/>
    <property type="match status" value="1"/>
</dbReference>
<keyword evidence="6" id="KW-0143">Chaperone</keyword>
<dbReference type="GO" id="GO:0005524">
    <property type="term" value="F:ATP binding"/>
    <property type="evidence" value="ECO:0007669"/>
    <property type="project" value="InterPro"/>
</dbReference>
<feature type="zinc finger region" description="CR-type" evidence="9">
    <location>
        <begin position="133"/>
        <end position="217"/>
    </location>
</feature>
<dbReference type="Gene3D" id="1.10.287.110">
    <property type="entry name" value="DnaJ domain"/>
    <property type="match status" value="1"/>
</dbReference>
<sequence>MSDIPPRDGPVETTLYDILRVKPNATEDEIKKSYRQLAKEYHPDKNPNHGEKFKEISFAYEVLSNPERREIYDERGLDGIKEGGSGGFSGEDLFSSLFGNGPFSFFSGGSKRRRVGDDKVEMLTIELEDFYKGATKPLKFSRRIICEACSGTGSKDGDTHECFSCKGLGTKIQCRRIAVGMIQQTTVRCPDCNGEGTRISEQNRCVQCKGAKTVMVTETVEVRVEKGMSEGTKLTFSGLADAEPGIETGDLKVVLRQEPHELFVRDDQDLIMHKKITLCDALCGVRFVVKHLDGSEIVLVYPKGSVLEPNCIRGVTGLGMPCYRKKGCFGNLYVAFEVEFPDGISLKKDEDFETLATLLGGRKPTEPEPMEFSEVFLLPYDKQSFDKRGQTGYDDTNEEDEDEYRMGGGPSRVQCAQS</sequence>
<dbReference type="CDD" id="cd10719">
    <property type="entry name" value="DnaJ_zf"/>
    <property type="match status" value="1"/>
</dbReference>
<dbReference type="InterPro" id="IPR036869">
    <property type="entry name" value="J_dom_sf"/>
</dbReference>
<dbReference type="PRINTS" id="PR00625">
    <property type="entry name" value="JDOMAIN"/>
</dbReference>
<organism evidence="13 14">
    <name type="scientific">Syphacia muris</name>
    <dbReference type="NCBI Taxonomy" id="451379"/>
    <lineage>
        <taxon>Eukaryota</taxon>
        <taxon>Metazoa</taxon>
        <taxon>Ecdysozoa</taxon>
        <taxon>Nematoda</taxon>
        <taxon>Chromadorea</taxon>
        <taxon>Rhabditida</taxon>
        <taxon>Spirurina</taxon>
        <taxon>Oxyuridomorpha</taxon>
        <taxon>Oxyuroidea</taxon>
        <taxon>Oxyuridae</taxon>
        <taxon>Syphacia</taxon>
    </lineage>
</organism>
<dbReference type="InterPro" id="IPR002939">
    <property type="entry name" value="DnaJ_C"/>
</dbReference>
<evidence type="ECO:0000256" key="6">
    <source>
        <dbReference type="ARBA" id="ARBA00023186"/>
    </source>
</evidence>
<evidence type="ECO:0000256" key="5">
    <source>
        <dbReference type="ARBA" id="ARBA00022833"/>
    </source>
</evidence>
<feature type="domain" description="J" evidence="11">
    <location>
        <begin position="14"/>
        <end position="76"/>
    </location>
</feature>
<evidence type="ECO:0000256" key="3">
    <source>
        <dbReference type="ARBA" id="ARBA00022737"/>
    </source>
</evidence>
<dbReference type="Gene3D" id="2.60.260.20">
    <property type="entry name" value="Urease metallochaperone UreE, N-terminal domain"/>
    <property type="match status" value="2"/>
</dbReference>
<keyword evidence="4 9" id="KW-0863">Zinc-finger</keyword>
<evidence type="ECO:0000256" key="9">
    <source>
        <dbReference type="PROSITE-ProRule" id="PRU00546"/>
    </source>
</evidence>
<dbReference type="Proteomes" id="UP000046393">
    <property type="component" value="Unplaced"/>
</dbReference>
<keyword evidence="13" id="KW-1185">Reference proteome</keyword>
<keyword evidence="7" id="KW-0449">Lipoprotein</keyword>
<dbReference type="CDD" id="cd10747">
    <property type="entry name" value="DnaJ_C"/>
    <property type="match status" value="1"/>
</dbReference>
<evidence type="ECO:0000313" key="13">
    <source>
        <dbReference type="Proteomes" id="UP000046393"/>
    </source>
</evidence>
<evidence type="ECO:0000256" key="4">
    <source>
        <dbReference type="ARBA" id="ARBA00022771"/>
    </source>
</evidence>
<evidence type="ECO:0000256" key="1">
    <source>
        <dbReference type="ARBA" id="ARBA00022481"/>
    </source>
</evidence>
<dbReference type="InterPro" id="IPR018253">
    <property type="entry name" value="DnaJ_domain_CS"/>
</dbReference>
<dbReference type="GO" id="GO:0009408">
    <property type="term" value="P:response to heat"/>
    <property type="evidence" value="ECO:0007669"/>
    <property type="project" value="InterPro"/>
</dbReference>
<dbReference type="PROSITE" id="PS50076">
    <property type="entry name" value="DNAJ_2"/>
    <property type="match status" value="1"/>
</dbReference>
<dbReference type="InterPro" id="IPR044713">
    <property type="entry name" value="DNJA1/2-like"/>
</dbReference>
<keyword evidence="3" id="KW-0677">Repeat</keyword>
<dbReference type="GO" id="GO:0006457">
    <property type="term" value="P:protein folding"/>
    <property type="evidence" value="ECO:0007669"/>
    <property type="project" value="InterPro"/>
</dbReference>
<dbReference type="InterPro" id="IPR001305">
    <property type="entry name" value="HSP_DnaJ_Cys-rich_dom"/>
</dbReference>
<dbReference type="SUPFAM" id="SSF49493">
    <property type="entry name" value="HSP40/DnaJ peptide-binding domain"/>
    <property type="match status" value="2"/>
</dbReference>
<evidence type="ECO:0000256" key="10">
    <source>
        <dbReference type="SAM" id="MobiDB-lite"/>
    </source>
</evidence>
<keyword evidence="1" id="KW-0488">Methylation</keyword>
<dbReference type="SMART" id="SM00271">
    <property type="entry name" value="DnaJ"/>
    <property type="match status" value="1"/>
</dbReference>
<dbReference type="WBParaSite" id="SMUV_0000505501-mRNA-1">
    <property type="protein sequence ID" value="SMUV_0000505501-mRNA-1"/>
    <property type="gene ID" value="SMUV_0000505501"/>
</dbReference>
<dbReference type="InterPro" id="IPR036410">
    <property type="entry name" value="HSP_DnaJ_Cys-rich_dom_sf"/>
</dbReference>
<dbReference type="GO" id="GO:0008270">
    <property type="term" value="F:zinc ion binding"/>
    <property type="evidence" value="ECO:0007669"/>
    <property type="project" value="UniProtKB-KW"/>
</dbReference>
<dbReference type="HAMAP" id="MF_01152">
    <property type="entry name" value="DnaJ"/>
    <property type="match status" value="1"/>
</dbReference>
<dbReference type="Pfam" id="PF01556">
    <property type="entry name" value="DnaJ_C"/>
    <property type="match status" value="1"/>
</dbReference>
<dbReference type="FunFam" id="2.60.260.20:FF:000003">
    <property type="entry name" value="DnaJ subfamily A member 2"/>
    <property type="match status" value="1"/>
</dbReference>
<evidence type="ECO:0000259" key="12">
    <source>
        <dbReference type="PROSITE" id="PS51188"/>
    </source>
</evidence>
<proteinExistence type="inferred from homology"/>
<feature type="region of interest" description="Disordered" evidence="10">
    <location>
        <begin position="383"/>
        <end position="418"/>
    </location>
</feature>
<evidence type="ECO:0000313" key="14">
    <source>
        <dbReference type="WBParaSite" id="SMUV_0000505501-mRNA-1"/>
    </source>
</evidence>
<dbReference type="PROSITE" id="PS00636">
    <property type="entry name" value="DNAJ_1"/>
    <property type="match status" value="1"/>
</dbReference>
<dbReference type="InterPro" id="IPR008971">
    <property type="entry name" value="HSP40/DnaJ_pept-bd"/>
</dbReference>
<protein>
    <submittedName>
        <fullName evidence="14">DnaJ subfamily A member 2</fullName>
    </submittedName>
</protein>
<name>A0A0N5AKM7_9BILA</name>
<evidence type="ECO:0000256" key="2">
    <source>
        <dbReference type="ARBA" id="ARBA00022723"/>
    </source>
</evidence>
<accession>A0A0N5AKM7</accession>
<dbReference type="SUPFAM" id="SSF46565">
    <property type="entry name" value="Chaperone J-domain"/>
    <property type="match status" value="1"/>
</dbReference>
<dbReference type="InterPro" id="IPR012724">
    <property type="entry name" value="DnaJ"/>
</dbReference>
<dbReference type="PROSITE" id="PS51188">
    <property type="entry name" value="ZF_CR"/>
    <property type="match status" value="1"/>
</dbReference>
<dbReference type="FunFam" id="2.10.230.10:FF:000001">
    <property type="entry name" value="DnaJ subfamily A member 2"/>
    <property type="match status" value="1"/>
</dbReference>
<dbReference type="AlphaFoldDB" id="A0A0N5AKM7"/>
<dbReference type="SUPFAM" id="SSF57938">
    <property type="entry name" value="DnaJ/Hsp40 cysteine-rich domain"/>
    <property type="match status" value="1"/>
</dbReference>
<dbReference type="FunFam" id="1.10.287.110:FF:000016">
    <property type="entry name" value="DnaJ (Hsp40) homolog, subfamily A, member 2"/>
    <property type="match status" value="1"/>
</dbReference>
<dbReference type="InterPro" id="IPR001623">
    <property type="entry name" value="DnaJ_domain"/>
</dbReference>
<dbReference type="PANTHER" id="PTHR43888">
    <property type="entry name" value="DNAJ-LIKE-2, ISOFORM A-RELATED"/>
    <property type="match status" value="1"/>
</dbReference>
<dbReference type="GO" id="GO:0030544">
    <property type="term" value="F:Hsp70 protein binding"/>
    <property type="evidence" value="ECO:0007669"/>
    <property type="project" value="InterPro"/>
</dbReference>
<feature type="domain" description="CR-type" evidence="12">
    <location>
        <begin position="133"/>
        <end position="217"/>
    </location>
</feature>
<dbReference type="Gene3D" id="2.10.230.10">
    <property type="entry name" value="Heat shock protein DnaJ, cysteine-rich domain"/>
    <property type="match status" value="1"/>
</dbReference>
<evidence type="ECO:0000256" key="8">
    <source>
        <dbReference type="ARBA" id="ARBA00023289"/>
    </source>
</evidence>